<evidence type="ECO:0000256" key="1">
    <source>
        <dbReference type="ARBA" id="ARBA00004922"/>
    </source>
</evidence>
<evidence type="ECO:0000256" key="7">
    <source>
        <dbReference type="ARBA" id="ARBA00022803"/>
    </source>
</evidence>
<proteinExistence type="inferred from homology"/>
<feature type="repeat" description="TPR" evidence="8">
    <location>
        <begin position="415"/>
        <end position="448"/>
    </location>
</feature>
<dbReference type="AlphaFoldDB" id="A0A5Q0BML1"/>
<keyword evidence="4" id="KW-0328">Glycosyltransferase</keyword>
<dbReference type="Gene3D" id="1.25.40.10">
    <property type="entry name" value="Tetratricopeptide repeat domain"/>
    <property type="match status" value="2"/>
</dbReference>
<organism evidence="10 11">
    <name type="scientific">Candidatus Methylospira mobilis</name>
    <dbReference type="NCBI Taxonomy" id="1808979"/>
    <lineage>
        <taxon>Bacteria</taxon>
        <taxon>Pseudomonadati</taxon>
        <taxon>Pseudomonadota</taxon>
        <taxon>Gammaproteobacteria</taxon>
        <taxon>Methylococcales</taxon>
        <taxon>Methylococcaceae</taxon>
        <taxon>Candidatus Methylospira</taxon>
    </lineage>
</organism>
<gene>
    <name evidence="10" type="ORF">F6R98_13340</name>
</gene>
<evidence type="ECO:0000256" key="8">
    <source>
        <dbReference type="PROSITE-ProRule" id="PRU00339"/>
    </source>
</evidence>
<comment type="pathway">
    <text evidence="1">Protein modification; protein glycosylation.</text>
</comment>
<dbReference type="PROSITE" id="PS50293">
    <property type="entry name" value="TPR_REGION"/>
    <property type="match status" value="1"/>
</dbReference>
<evidence type="ECO:0000256" key="4">
    <source>
        <dbReference type="ARBA" id="ARBA00022676"/>
    </source>
</evidence>
<dbReference type="InterPro" id="IPR029044">
    <property type="entry name" value="Nucleotide-diphossugar_trans"/>
</dbReference>
<dbReference type="InterPro" id="IPR029489">
    <property type="entry name" value="OGT/SEC/SPY_C"/>
</dbReference>
<feature type="repeat" description="TPR" evidence="8">
    <location>
        <begin position="381"/>
        <end position="414"/>
    </location>
</feature>
<evidence type="ECO:0000259" key="9">
    <source>
        <dbReference type="Pfam" id="PF13844"/>
    </source>
</evidence>
<dbReference type="Proteomes" id="UP000325755">
    <property type="component" value="Chromosome"/>
</dbReference>
<name>A0A5Q0BML1_9GAMM</name>
<keyword evidence="6" id="KW-0677">Repeat</keyword>
<comment type="similarity">
    <text evidence="2">Belongs to the glycosyltransferase 41 family. O-GlcNAc transferase subfamily.</text>
</comment>
<dbReference type="Pfam" id="PF13181">
    <property type="entry name" value="TPR_8"/>
    <property type="match status" value="1"/>
</dbReference>
<dbReference type="UniPathway" id="UPA00378"/>
<evidence type="ECO:0000256" key="5">
    <source>
        <dbReference type="ARBA" id="ARBA00022679"/>
    </source>
</evidence>
<dbReference type="Gene3D" id="3.40.50.2000">
    <property type="entry name" value="Glycogen Phosphorylase B"/>
    <property type="match status" value="1"/>
</dbReference>
<dbReference type="Pfam" id="PF13844">
    <property type="entry name" value="Glyco_transf_41"/>
    <property type="match status" value="2"/>
</dbReference>
<keyword evidence="5" id="KW-0808">Transferase</keyword>
<dbReference type="PROSITE" id="PS50005">
    <property type="entry name" value="TPR"/>
    <property type="match status" value="3"/>
</dbReference>
<dbReference type="Pfam" id="PF00515">
    <property type="entry name" value="TPR_1"/>
    <property type="match status" value="1"/>
</dbReference>
<dbReference type="Gene3D" id="3.40.50.11380">
    <property type="match status" value="1"/>
</dbReference>
<dbReference type="SUPFAM" id="SSF48452">
    <property type="entry name" value="TPR-like"/>
    <property type="match status" value="1"/>
</dbReference>
<evidence type="ECO:0000256" key="2">
    <source>
        <dbReference type="ARBA" id="ARBA00005386"/>
    </source>
</evidence>
<dbReference type="InParanoid" id="A0A5Q0BML1"/>
<feature type="domain" description="O-GlcNAc transferase C-terminal" evidence="9">
    <location>
        <begin position="692"/>
        <end position="876"/>
    </location>
</feature>
<evidence type="ECO:0000256" key="6">
    <source>
        <dbReference type="ARBA" id="ARBA00022737"/>
    </source>
</evidence>
<dbReference type="InterPro" id="IPR037919">
    <property type="entry name" value="OGT"/>
</dbReference>
<dbReference type="GO" id="GO:0097363">
    <property type="term" value="F:protein O-acetylglucosaminyltransferase activity"/>
    <property type="evidence" value="ECO:0007669"/>
    <property type="project" value="UniProtKB-EC"/>
</dbReference>
<dbReference type="SMART" id="SM00028">
    <property type="entry name" value="TPR"/>
    <property type="match status" value="4"/>
</dbReference>
<evidence type="ECO:0000313" key="10">
    <source>
        <dbReference type="EMBL" id="QFY43481.1"/>
    </source>
</evidence>
<sequence length="902" mass="101821">MYCAVIIPIAPEHEILAEETAFSVQFAFETDPGPFSDVFVIRMSNSGQTGQAGLLCHGARLAVEQGIEWLCFLHPDDILYPYAFQYLASHIENHDALFGLISEQLPDNLGISEQHPQLRKMDRLEDFLFHHPALTLRDSHFVRAQVALEAGSNPLADNPLGYRLRLWHRFSCRKIDQTLSVKRLGKTAHFDASAHQQLLDTYIALLADENAEKPDIAALLQKLHQFRQHGLLDQAAAIHKLIVRHDPQLETQADQENFPAYDLERYTAAFAAAEPPPGAGADFQQALQLDQQGYRTQAAAICKMILQQTPADTEALHLLGLMHCNAGHRNLGVEIMRTALDINPRNHQLWSNLGVSELGIPMVADALNCFDRAVILEIGYAPAWHGRAVALKELGRHEEAVASFNRALELDPENAETLSNRAITLRELKRFDEALASFELASLINPDYPFLQGNILHCRQLMCQWQGFDEIEKRVLQDVDAGKTVSTPFPFLAIASNPRQQRQCVERYAGNASPKQPPGQGGAALRAHQKIRLAYFSADFHTHAVAYLMAELFELHDRSRFEVMAFSYGPPSQDAIRRRLEQGFDRFMNLFQHSDQQIIELAHELEIDIAIDLSGHTRGSRLALFAQRLAPVQCHYLGYPGTLGTDYIDYLIADPVVISDEHLQHYTEKVAFLPCSFMVSDRRRAIDSVDCHRSEFGLPETAFVFCCFNNSYKITPKVFDIWMNILHEVEDSVLWLSRGNTWSVANIHKEAEQRGIAAGRIVFATHVERAEQHLARHRLAGLFLDTFYYGAHTTANDALWAGLPVLTCLGDTFAGRVAASLLSSLDLPELITHSPEEYRTRAIELARQPEKLHTMRSKLAANRTTSPLFDTPRFARRIEQVYTQMWQRQLAGLTPEYIHCEE</sequence>
<reference evidence="10 11" key="1">
    <citation type="submission" date="2019-09" db="EMBL/GenBank/DDBJ databases">
        <title>Ecophysiology of the spiral-shaped methanotroph Methylospira mobilis as revealed by the complete genome sequence.</title>
        <authorList>
            <person name="Oshkin I.Y."/>
            <person name="Dedysh S.N."/>
            <person name="Miroshnikov K."/>
            <person name="Danilova O.V."/>
            <person name="Hakobyan A."/>
            <person name="Liesack W."/>
        </authorList>
    </citation>
    <scope>NUCLEOTIDE SEQUENCE [LARGE SCALE GENOMIC DNA]</scope>
    <source>
        <strain evidence="10 11">Shm1</strain>
    </source>
</reference>
<dbReference type="GO" id="GO:0006493">
    <property type="term" value="P:protein O-linked glycosylation"/>
    <property type="evidence" value="ECO:0007669"/>
    <property type="project" value="InterPro"/>
</dbReference>
<protein>
    <recommendedName>
        <fullName evidence="3">protein O-GlcNAc transferase</fullName>
        <ecNumber evidence="3">2.4.1.255</ecNumber>
    </recommendedName>
</protein>
<dbReference type="InterPro" id="IPR011990">
    <property type="entry name" value="TPR-like_helical_dom_sf"/>
</dbReference>
<keyword evidence="11" id="KW-1185">Reference proteome</keyword>
<dbReference type="EMBL" id="CP044205">
    <property type="protein sequence ID" value="QFY43481.1"/>
    <property type="molecule type" value="Genomic_DNA"/>
</dbReference>
<keyword evidence="7 8" id="KW-0802">TPR repeat</keyword>
<dbReference type="PANTHER" id="PTHR44366:SF1">
    <property type="entry name" value="UDP-N-ACETYLGLUCOSAMINE--PEPTIDE N-ACETYLGLUCOSAMINYLTRANSFERASE 110 KDA SUBUNIT"/>
    <property type="match status" value="1"/>
</dbReference>
<feature type="repeat" description="TPR" evidence="8">
    <location>
        <begin position="313"/>
        <end position="346"/>
    </location>
</feature>
<dbReference type="PANTHER" id="PTHR44366">
    <property type="entry name" value="UDP-N-ACETYLGLUCOSAMINE--PEPTIDE N-ACETYLGLUCOSAMINYLTRANSFERASE 110 KDA SUBUNIT"/>
    <property type="match status" value="1"/>
</dbReference>
<dbReference type="OrthoDB" id="255821at2"/>
<dbReference type="EC" id="2.4.1.255" evidence="3"/>
<dbReference type="KEGG" id="mmob:F6R98_13340"/>
<accession>A0A5Q0BML1</accession>
<evidence type="ECO:0000256" key="3">
    <source>
        <dbReference type="ARBA" id="ARBA00011970"/>
    </source>
</evidence>
<dbReference type="RefSeq" id="WP_153249465.1">
    <property type="nucleotide sequence ID" value="NZ_CP044205.1"/>
</dbReference>
<dbReference type="SUPFAM" id="SSF53448">
    <property type="entry name" value="Nucleotide-diphospho-sugar transferases"/>
    <property type="match status" value="1"/>
</dbReference>
<feature type="domain" description="O-GlcNAc transferase C-terminal" evidence="9">
    <location>
        <begin position="524"/>
        <end position="686"/>
    </location>
</feature>
<evidence type="ECO:0000313" key="11">
    <source>
        <dbReference type="Proteomes" id="UP000325755"/>
    </source>
</evidence>
<dbReference type="InterPro" id="IPR019734">
    <property type="entry name" value="TPR_rpt"/>
</dbReference>